<evidence type="ECO:0000256" key="3">
    <source>
        <dbReference type="ARBA" id="ARBA00022801"/>
    </source>
</evidence>
<dbReference type="GO" id="GO:0007165">
    <property type="term" value="P:signal transduction"/>
    <property type="evidence" value="ECO:0007669"/>
    <property type="project" value="TreeGrafter"/>
</dbReference>
<dbReference type="GO" id="GO:0008236">
    <property type="term" value="F:serine-type peptidase activity"/>
    <property type="evidence" value="ECO:0007669"/>
    <property type="project" value="UniProtKB-KW"/>
</dbReference>
<dbReference type="SMART" id="SM00228">
    <property type="entry name" value="PDZ"/>
    <property type="match status" value="1"/>
</dbReference>
<dbReference type="SMART" id="SM00245">
    <property type="entry name" value="TSPc"/>
    <property type="match status" value="1"/>
</dbReference>
<comment type="similarity">
    <text evidence="1 5">Belongs to the peptidase S41A family.</text>
</comment>
<dbReference type="KEGG" id="zal:AZF00_08385"/>
<feature type="domain" description="PDZ" evidence="8">
    <location>
        <begin position="243"/>
        <end position="316"/>
    </location>
</feature>
<dbReference type="Gene3D" id="3.90.226.10">
    <property type="entry name" value="2-enoyl-CoA Hydratase, Chain A, domain 1"/>
    <property type="match status" value="1"/>
</dbReference>
<dbReference type="GO" id="GO:0004175">
    <property type="term" value="F:endopeptidase activity"/>
    <property type="evidence" value="ECO:0007669"/>
    <property type="project" value="TreeGrafter"/>
</dbReference>
<evidence type="ECO:0000256" key="4">
    <source>
        <dbReference type="ARBA" id="ARBA00022825"/>
    </source>
</evidence>
<protein>
    <submittedName>
        <fullName evidence="9">Peptidase S41</fullName>
    </submittedName>
</protein>
<dbReference type="AlphaFoldDB" id="A0A127M503"/>
<dbReference type="InterPro" id="IPR040573">
    <property type="entry name" value="TSP_N"/>
</dbReference>
<dbReference type="CDD" id="cd07560">
    <property type="entry name" value="Peptidase_S41_CPP"/>
    <property type="match status" value="1"/>
</dbReference>
<dbReference type="InterPro" id="IPR005151">
    <property type="entry name" value="Tail-specific_protease"/>
</dbReference>
<dbReference type="PROSITE" id="PS50106">
    <property type="entry name" value="PDZ"/>
    <property type="match status" value="1"/>
</dbReference>
<dbReference type="EMBL" id="CP014544">
    <property type="protein sequence ID" value="AMO68320.1"/>
    <property type="molecule type" value="Genomic_DNA"/>
</dbReference>
<dbReference type="CDD" id="cd06782">
    <property type="entry name" value="cpPDZ_CPP-like"/>
    <property type="match status" value="1"/>
</dbReference>
<dbReference type="InterPro" id="IPR020992">
    <property type="entry name" value="Tail_Prtase_C"/>
</dbReference>
<feature type="compositionally biased region" description="Basic and acidic residues" evidence="6">
    <location>
        <begin position="675"/>
        <end position="685"/>
    </location>
</feature>
<proteinExistence type="inferred from homology"/>
<dbReference type="Proteomes" id="UP000074119">
    <property type="component" value="Chromosome"/>
</dbReference>
<feature type="region of interest" description="Disordered" evidence="6">
    <location>
        <begin position="640"/>
        <end position="685"/>
    </location>
</feature>
<organism evidence="9 10">
    <name type="scientific">Zhongshania aliphaticivorans</name>
    <dbReference type="NCBI Taxonomy" id="1470434"/>
    <lineage>
        <taxon>Bacteria</taxon>
        <taxon>Pseudomonadati</taxon>
        <taxon>Pseudomonadota</taxon>
        <taxon>Gammaproteobacteria</taxon>
        <taxon>Cellvibrionales</taxon>
        <taxon>Spongiibacteraceae</taxon>
        <taxon>Zhongshania</taxon>
    </lineage>
</organism>
<evidence type="ECO:0000256" key="6">
    <source>
        <dbReference type="SAM" id="MobiDB-lite"/>
    </source>
</evidence>
<dbReference type="SUPFAM" id="SSF52096">
    <property type="entry name" value="ClpP/crotonase"/>
    <property type="match status" value="1"/>
</dbReference>
<dbReference type="FunFam" id="3.90.226.10:FF:000090">
    <property type="entry name" value="Tail-specific protease"/>
    <property type="match status" value="1"/>
</dbReference>
<keyword evidence="4 5" id="KW-0720">Serine protease</keyword>
<dbReference type="InterPro" id="IPR036034">
    <property type="entry name" value="PDZ_sf"/>
</dbReference>
<keyword evidence="3 5" id="KW-0378">Hydrolase</keyword>
<dbReference type="GO" id="GO:0006508">
    <property type="term" value="P:proteolysis"/>
    <property type="evidence" value="ECO:0007669"/>
    <property type="project" value="UniProtKB-KW"/>
</dbReference>
<evidence type="ECO:0000313" key="9">
    <source>
        <dbReference type="EMBL" id="AMO68320.1"/>
    </source>
</evidence>
<accession>A0A127M503</accession>
<dbReference type="GO" id="GO:0030288">
    <property type="term" value="C:outer membrane-bounded periplasmic space"/>
    <property type="evidence" value="ECO:0007669"/>
    <property type="project" value="TreeGrafter"/>
</dbReference>
<dbReference type="NCBIfam" id="TIGR00225">
    <property type="entry name" value="prc"/>
    <property type="match status" value="1"/>
</dbReference>
<dbReference type="Pfam" id="PF00595">
    <property type="entry name" value="PDZ"/>
    <property type="match status" value="1"/>
</dbReference>
<name>A0A127M503_9GAMM</name>
<gene>
    <name evidence="9" type="ORF">AZF00_08385</name>
</gene>
<dbReference type="SUPFAM" id="SSF50156">
    <property type="entry name" value="PDZ domain-like"/>
    <property type="match status" value="1"/>
</dbReference>
<dbReference type="PANTHER" id="PTHR32060:SF22">
    <property type="entry name" value="CARBOXYL-TERMINAL-PROCESSING PEPTIDASE 3, CHLOROPLASTIC"/>
    <property type="match status" value="1"/>
</dbReference>
<dbReference type="Gene3D" id="2.30.42.10">
    <property type="match status" value="1"/>
</dbReference>
<feature type="compositionally biased region" description="Basic and acidic residues" evidence="6">
    <location>
        <begin position="640"/>
        <end position="656"/>
    </location>
</feature>
<sequence length="711" mass="80233">MRYLMVNKRFTRSYCVVVALFLQLSAAWVSAEAIKPLAPESSHATAIRDMVKQLDTRHYVKLALNDDLSAHLLDSFLDDLDPNRQFLLQSDINEFQKYRTSLDNELKKAQLDAGFAIFNRYRQRMIDRLQSALDTLPETIKAMDFEVDEDIQLDRAKEAWPKDSAAADEIWRKQIKNRVLGLQLAGKDQAGIIDLLSKRFKNQIKRMSQLESEDAFQLYANAFASLYDPHTDYFSPRLSENFQINMSLKLEGIGAVLQMEDDYTKVVRLVPAGPADKQGQLQPADKIIGVAQGKNGEMQDVIGWRLDDVVDLIRGAAGSFVRLDVIPAVAQSEEARREIIIERNEVKLEDQSAKGELIEFKDSHGVTHHVGVIDVPTFYLDFEAYRLGDTEFRSTTRDVHRILGELLSQGAEGIVIDLRDNGGGSLAEANGMVGLFIESGPTVQIRQSNSRVIREGKRRSSAYYSGPLAVLINRMSASASEIFAGAIQDYQRGIVIGTQSFGKGTVQSVNPLSHGQLKLTESKFYRVSGDSTQNRGVIPDIAFPPLYDQDKIGESILDNALSWDRIERANHRYYFDLKAGLQTLQRKHDKRIAKDPDFLFLQEQIAVIEKMRSKTHLSLNIDKRRSERDEQKALQLAMENRRRVAKGEEPLKALEEDKTDDEGIALNGETPADDTNDKDKKKEPDPLLIEASHILVDAIPYFLPERLAKQP</sequence>
<dbReference type="InterPro" id="IPR001478">
    <property type="entry name" value="PDZ"/>
</dbReference>
<dbReference type="Pfam" id="PF17804">
    <property type="entry name" value="TSP_NTD"/>
    <property type="match status" value="1"/>
</dbReference>
<evidence type="ECO:0000256" key="2">
    <source>
        <dbReference type="ARBA" id="ARBA00022670"/>
    </source>
</evidence>
<dbReference type="STRING" id="1470434.AZF00_08385"/>
<dbReference type="InterPro" id="IPR004447">
    <property type="entry name" value="Peptidase_S41A"/>
</dbReference>
<feature type="chain" id="PRO_5007275016" evidence="7">
    <location>
        <begin position="32"/>
        <end position="711"/>
    </location>
</feature>
<keyword evidence="2 5" id="KW-0645">Protease</keyword>
<evidence type="ECO:0000256" key="5">
    <source>
        <dbReference type="RuleBase" id="RU004404"/>
    </source>
</evidence>
<keyword evidence="7" id="KW-0732">Signal</keyword>
<dbReference type="Pfam" id="PF11818">
    <property type="entry name" value="DUF3340"/>
    <property type="match status" value="1"/>
</dbReference>
<reference evidence="9 10" key="1">
    <citation type="submission" date="2015-12" db="EMBL/GenBank/DDBJ databases">
        <authorList>
            <person name="Shamseldin A."/>
            <person name="Moawad H."/>
            <person name="Abd El-Rahim W.M."/>
            <person name="Sadowsky M.J."/>
        </authorList>
    </citation>
    <scope>NUCLEOTIDE SEQUENCE [LARGE SCALE GENOMIC DNA]</scope>
    <source>
        <strain evidence="9 10">SM2</strain>
    </source>
</reference>
<dbReference type="Pfam" id="PF03572">
    <property type="entry name" value="Peptidase_S41"/>
    <property type="match status" value="1"/>
</dbReference>
<dbReference type="PANTHER" id="PTHR32060">
    <property type="entry name" value="TAIL-SPECIFIC PROTEASE"/>
    <property type="match status" value="1"/>
</dbReference>
<dbReference type="InterPro" id="IPR029045">
    <property type="entry name" value="ClpP/crotonase-like_dom_sf"/>
</dbReference>
<feature type="signal peptide" evidence="7">
    <location>
        <begin position="1"/>
        <end position="31"/>
    </location>
</feature>
<evidence type="ECO:0000256" key="1">
    <source>
        <dbReference type="ARBA" id="ARBA00009179"/>
    </source>
</evidence>
<evidence type="ECO:0000313" key="10">
    <source>
        <dbReference type="Proteomes" id="UP000074119"/>
    </source>
</evidence>
<evidence type="ECO:0000256" key="7">
    <source>
        <dbReference type="SAM" id="SignalP"/>
    </source>
</evidence>
<evidence type="ECO:0000259" key="8">
    <source>
        <dbReference type="PROSITE" id="PS50106"/>
    </source>
</evidence>